<dbReference type="Pfam" id="PF01208">
    <property type="entry name" value="URO-D"/>
    <property type="match status" value="1"/>
</dbReference>
<organism evidence="2 3">
    <name type="scientific">Desulfocicer vacuolatum DSM 3385</name>
    <dbReference type="NCBI Taxonomy" id="1121400"/>
    <lineage>
        <taxon>Bacteria</taxon>
        <taxon>Pseudomonadati</taxon>
        <taxon>Thermodesulfobacteriota</taxon>
        <taxon>Desulfobacteria</taxon>
        <taxon>Desulfobacterales</taxon>
        <taxon>Desulfobacteraceae</taxon>
        <taxon>Desulfocicer</taxon>
    </lineage>
</organism>
<dbReference type="InterPro" id="IPR052024">
    <property type="entry name" value="Methanogen_methyltrans"/>
</dbReference>
<sequence>MNSKERMTAVLSGKHPDRSPVSMNLALYGAGLTGCPLVEYYSDPEAYALGQEQVSRIFQPDILFAPFAMPLYAQSFGGTLRFYKDQPPNIKKPVLSVPDDFHLLALPDPDNNPSLVYMRRAIRIMGSRHGNEVVVAGVAMDPVSLPIMLMGLDKWLQTFLFEETMATDILGWILPFFREWVNILFEEGASFVALPMAFTTPAILPRKLVLERCMPVLKQAFDGVKGPLILHSTGAPFSPFIDLFATLPNVKGAELNCKDSFQDTRANVGEQLLLMGNLEGPNCNQWSVKQTREKCKTILQDRKDDPFFILGTSGPDIPIDTPPAIIHAIGRSVEDVNKW</sequence>
<dbReference type="PANTHER" id="PTHR47099">
    <property type="entry name" value="METHYLCOBAMIDE:COM METHYLTRANSFERASE MTBA"/>
    <property type="match status" value="1"/>
</dbReference>
<dbReference type="EMBL" id="FWXY01000021">
    <property type="protein sequence ID" value="SMD02001.1"/>
    <property type="molecule type" value="Genomic_DNA"/>
</dbReference>
<protein>
    <submittedName>
        <fullName evidence="2">Uroporphyrinogen decarboxylase</fullName>
    </submittedName>
</protein>
<dbReference type="InterPro" id="IPR038071">
    <property type="entry name" value="UROD/MetE-like_sf"/>
</dbReference>
<evidence type="ECO:0000259" key="1">
    <source>
        <dbReference type="Pfam" id="PF01208"/>
    </source>
</evidence>
<dbReference type="PANTHER" id="PTHR47099:SF1">
    <property type="entry name" value="METHYLCOBAMIDE:COM METHYLTRANSFERASE MTBA"/>
    <property type="match status" value="1"/>
</dbReference>
<dbReference type="STRING" id="1121400.SAMN02746065_12158"/>
<proteinExistence type="predicted"/>
<dbReference type="SUPFAM" id="SSF51726">
    <property type="entry name" value="UROD/MetE-like"/>
    <property type="match status" value="1"/>
</dbReference>
<dbReference type="RefSeq" id="WP_084071107.1">
    <property type="nucleotide sequence ID" value="NZ_FWXY01000021.1"/>
</dbReference>
<gene>
    <name evidence="2" type="ORF">SAMN02746065_12158</name>
</gene>
<dbReference type="CDD" id="cd03465">
    <property type="entry name" value="URO-D_like"/>
    <property type="match status" value="1"/>
</dbReference>
<reference evidence="2 3" key="1">
    <citation type="submission" date="2017-04" db="EMBL/GenBank/DDBJ databases">
        <authorList>
            <person name="Afonso C.L."/>
            <person name="Miller P.J."/>
            <person name="Scott M.A."/>
            <person name="Spackman E."/>
            <person name="Goraichik I."/>
            <person name="Dimitrov K.M."/>
            <person name="Suarez D.L."/>
            <person name="Swayne D.E."/>
        </authorList>
    </citation>
    <scope>NUCLEOTIDE SEQUENCE [LARGE SCALE GENOMIC DNA]</scope>
    <source>
        <strain evidence="2 3">DSM 3385</strain>
    </source>
</reference>
<accession>A0A1W2DWY4</accession>
<dbReference type="InterPro" id="IPR000257">
    <property type="entry name" value="Uroporphyrinogen_deCOase"/>
</dbReference>
<keyword evidence="3" id="KW-1185">Reference proteome</keyword>
<feature type="domain" description="Uroporphyrinogen decarboxylase (URO-D)" evidence="1">
    <location>
        <begin position="3"/>
        <end position="333"/>
    </location>
</feature>
<dbReference type="OrthoDB" id="9780425at2"/>
<dbReference type="GO" id="GO:0004853">
    <property type="term" value="F:uroporphyrinogen decarboxylase activity"/>
    <property type="evidence" value="ECO:0007669"/>
    <property type="project" value="InterPro"/>
</dbReference>
<dbReference type="Gene3D" id="3.20.20.210">
    <property type="match status" value="1"/>
</dbReference>
<dbReference type="Proteomes" id="UP000192418">
    <property type="component" value="Unassembled WGS sequence"/>
</dbReference>
<evidence type="ECO:0000313" key="2">
    <source>
        <dbReference type="EMBL" id="SMD02001.1"/>
    </source>
</evidence>
<dbReference type="AlphaFoldDB" id="A0A1W2DWY4"/>
<name>A0A1W2DWY4_9BACT</name>
<dbReference type="PROSITE" id="PS51257">
    <property type="entry name" value="PROKAR_LIPOPROTEIN"/>
    <property type="match status" value="1"/>
</dbReference>
<dbReference type="GO" id="GO:0006779">
    <property type="term" value="P:porphyrin-containing compound biosynthetic process"/>
    <property type="evidence" value="ECO:0007669"/>
    <property type="project" value="InterPro"/>
</dbReference>
<evidence type="ECO:0000313" key="3">
    <source>
        <dbReference type="Proteomes" id="UP000192418"/>
    </source>
</evidence>